<dbReference type="OrthoDB" id="9806440at2"/>
<dbReference type="Proteomes" id="UP000003856">
    <property type="component" value="Unassembled WGS sequence"/>
</dbReference>
<keyword evidence="4 9" id="KW-1003">Cell membrane</keyword>
<evidence type="ECO:0000256" key="7">
    <source>
        <dbReference type="ARBA" id="ARBA00023136"/>
    </source>
</evidence>
<evidence type="ECO:0000256" key="2">
    <source>
        <dbReference type="ARBA" id="ARBA00006156"/>
    </source>
</evidence>
<reference evidence="10 11" key="1">
    <citation type="submission" date="2009-05" db="EMBL/GenBank/DDBJ databases">
        <title>The draft genome of Acidovorax delafieldii 2AN.</title>
        <authorList>
            <consortium name="US DOE Joint Genome Institute (JGI-PGF)"/>
            <person name="Lucas S."/>
            <person name="Copeland A."/>
            <person name="Lapidus A."/>
            <person name="Glavina del Rio T."/>
            <person name="Tice H."/>
            <person name="Bruce D."/>
            <person name="Goodwin L."/>
            <person name="Pitluck S."/>
            <person name="Larimer F."/>
            <person name="Land M.L."/>
            <person name="Hauser L."/>
            <person name="Shelobolina E.S."/>
            <person name="Picardal F."/>
            <person name="Roden E."/>
            <person name="Emerson D."/>
        </authorList>
    </citation>
    <scope>NUCLEOTIDE SEQUENCE [LARGE SCALE GENOMIC DNA]</scope>
    <source>
        <strain evidence="10 11">2AN</strain>
    </source>
</reference>
<keyword evidence="10" id="KW-0969">Cilium</keyword>
<name>C5T1Z5_ACIDE</name>
<dbReference type="GO" id="GO:0005886">
    <property type="term" value="C:plasma membrane"/>
    <property type="evidence" value="ECO:0007669"/>
    <property type="project" value="UniProtKB-SubCell"/>
</dbReference>
<keyword evidence="6 9" id="KW-1133">Transmembrane helix</keyword>
<comment type="similarity">
    <text evidence="2 9">Belongs to the FliQ/MopD/SpaQ family.</text>
</comment>
<dbReference type="NCBIfam" id="TIGR01402">
    <property type="entry name" value="fliQ"/>
    <property type="match status" value="1"/>
</dbReference>
<keyword evidence="7 9" id="KW-0472">Membrane</keyword>
<evidence type="ECO:0000256" key="4">
    <source>
        <dbReference type="ARBA" id="ARBA00022475"/>
    </source>
</evidence>
<dbReference type="EMBL" id="ACQT01000015">
    <property type="protein sequence ID" value="EER61485.1"/>
    <property type="molecule type" value="Genomic_DNA"/>
</dbReference>
<evidence type="ECO:0000256" key="6">
    <source>
        <dbReference type="ARBA" id="ARBA00022989"/>
    </source>
</evidence>
<dbReference type="AlphaFoldDB" id="C5T1Z5"/>
<keyword evidence="5 9" id="KW-0812">Transmembrane</keyword>
<keyword evidence="8 9" id="KW-0975">Bacterial flagellum</keyword>
<protein>
    <recommendedName>
        <fullName evidence="3 9">Flagellar biosynthetic protein FliQ</fullName>
    </recommendedName>
</protein>
<dbReference type="PANTHER" id="PTHR34040">
    <property type="entry name" value="FLAGELLAR BIOSYNTHETIC PROTEIN FLIQ"/>
    <property type="match status" value="1"/>
</dbReference>
<dbReference type="PATRIC" id="fig|573060.9.peg.4247"/>
<dbReference type="PANTHER" id="PTHR34040:SF2">
    <property type="entry name" value="FLAGELLAR BIOSYNTHETIC PROTEIN FLIQ"/>
    <property type="match status" value="1"/>
</dbReference>
<gene>
    <name evidence="9" type="primary">fliQ</name>
    <name evidence="10" type="ORF">AcdelDRAFT_0925</name>
</gene>
<accession>C5T1Z5</accession>
<dbReference type="RefSeq" id="WP_005793874.1">
    <property type="nucleotide sequence ID" value="NZ_ACQT01000015.1"/>
</dbReference>
<dbReference type="GO" id="GO:0044780">
    <property type="term" value="P:bacterial-type flagellum assembly"/>
    <property type="evidence" value="ECO:0007669"/>
    <property type="project" value="InterPro"/>
</dbReference>
<proteinExistence type="inferred from homology"/>
<evidence type="ECO:0000256" key="1">
    <source>
        <dbReference type="ARBA" id="ARBA00004651"/>
    </source>
</evidence>
<sequence length="89" mass="9475">MTSQLVLTMGSEALTLLLMIAMPVLGVVMAVGLLVSIFQAVTQIQEATLAFVPKLIAAMVVFAIAGPWMISTLVDYIRRVIESIPSVIG</sequence>
<comment type="caution">
    <text evidence="10">The sequence shown here is derived from an EMBL/GenBank/DDBJ whole genome shotgun (WGS) entry which is preliminary data.</text>
</comment>
<organism evidence="10 11">
    <name type="scientific">Acidovorax delafieldii 2AN</name>
    <dbReference type="NCBI Taxonomy" id="573060"/>
    <lineage>
        <taxon>Bacteria</taxon>
        <taxon>Pseudomonadati</taxon>
        <taxon>Pseudomonadota</taxon>
        <taxon>Betaproteobacteria</taxon>
        <taxon>Burkholderiales</taxon>
        <taxon>Comamonadaceae</taxon>
        <taxon>Acidovorax</taxon>
    </lineage>
</organism>
<evidence type="ECO:0000256" key="8">
    <source>
        <dbReference type="ARBA" id="ARBA00023143"/>
    </source>
</evidence>
<dbReference type="PIRSF" id="PIRSF004669">
    <property type="entry name" value="FliQ"/>
    <property type="match status" value="1"/>
</dbReference>
<evidence type="ECO:0000256" key="5">
    <source>
        <dbReference type="ARBA" id="ARBA00022692"/>
    </source>
</evidence>
<dbReference type="GO" id="GO:0009306">
    <property type="term" value="P:protein secretion"/>
    <property type="evidence" value="ECO:0007669"/>
    <property type="project" value="InterPro"/>
</dbReference>
<comment type="subcellular location">
    <subcellularLocation>
        <location evidence="1 9">Cell membrane</location>
        <topology evidence="1">Multi-pass membrane protein</topology>
    </subcellularLocation>
    <subcellularLocation>
        <location evidence="9">Bacterial flagellum basal body</location>
    </subcellularLocation>
</comment>
<keyword evidence="10" id="KW-0966">Cell projection</keyword>
<evidence type="ECO:0000313" key="11">
    <source>
        <dbReference type="Proteomes" id="UP000003856"/>
    </source>
</evidence>
<comment type="function">
    <text evidence="9">Role in flagellar biosynthesis.</text>
</comment>
<keyword evidence="10" id="KW-0282">Flagellum</keyword>
<dbReference type="GO" id="GO:0009425">
    <property type="term" value="C:bacterial-type flagellum basal body"/>
    <property type="evidence" value="ECO:0007669"/>
    <property type="project" value="UniProtKB-SubCell"/>
</dbReference>
<dbReference type="InterPro" id="IPR002191">
    <property type="entry name" value="Bac_export_3"/>
</dbReference>
<evidence type="ECO:0000256" key="9">
    <source>
        <dbReference type="RuleBase" id="RU364090"/>
    </source>
</evidence>
<dbReference type="PRINTS" id="PR00952">
    <property type="entry name" value="TYPE3IMQPROT"/>
</dbReference>
<feature type="transmembrane region" description="Helical" evidence="9">
    <location>
        <begin position="47"/>
        <end position="70"/>
    </location>
</feature>
<evidence type="ECO:0000256" key="3">
    <source>
        <dbReference type="ARBA" id="ARBA00021718"/>
    </source>
</evidence>
<feature type="transmembrane region" description="Helical" evidence="9">
    <location>
        <begin position="13"/>
        <end position="35"/>
    </location>
</feature>
<dbReference type="InterPro" id="IPR006305">
    <property type="entry name" value="FliQ"/>
</dbReference>
<dbReference type="Pfam" id="PF01313">
    <property type="entry name" value="Bac_export_3"/>
    <property type="match status" value="1"/>
</dbReference>
<evidence type="ECO:0000313" key="10">
    <source>
        <dbReference type="EMBL" id="EER61485.1"/>
    </source>
</evidence>
<keyword evidence="11" id="KW-1185">Reference proteome</keyword>